<keyword evidence="3" id="KW-1185">Reference proteome</keyword>
<evidence type="ECO:0000256" key="1">
    <source>
        <dbReference type="SAM" id="Coils"/>
    </source>
</evidence>
<sequence>MASRVAPHVQEQIRALRTLFETREEHLRLLAERVERSDWDVKLEQIRQALQDSNKQRTLEAERLELLSKKVEDQEQVHDDLQRELASHASGKQDAEMAAAVAGLEDQLKTLGLELQELRDHDDLGPRVADLLSQLREIAPKVIEQEKSIRLLQTSEPFQKEIRLLQEEIGTLRSSIASKSSSSTDAVSEKIKEELMKSHAELREQMAASAQVTSQLRELQETTATDLRQQVGELKTRCENAVEKVQTEWKDHLTGLEKSFKQFKAEAHSQEESLQSLQSQLAPLKADGPDEKWLQLQQDVSGELKEHRHRTEESQKELASELYRLVDQSKSEVRTELAKALKAVQGPELELQELLITARKELKGELETLQDLRSNIEAAAAEDSKVAGDQATEFRHIFEQHAAQLKSMEAQLECQKTLKEELDSAKDQVAELQSSTSAKSVCACFSTTRVLVNLSQLIYVDQFQPSDVPSPSSCVAMVTNLLDEPFLLLLGWSGPICSWSMRPSAYGRGPCGVLNFQTARRSAPAAASRQSRRPRCSHGLVLCGMFQLVQHRARSRAPRKVEGGLDALQPNGNLGLSVRQEVEDRLSTLRDRMAAIRQGDKAALQRSYRNGSELHGSVLWCDSDPEVASCADVLRGSGLALRTFTEPEALLEAYDAFPQDVLCIMSSMMEGNGRKERGAMNAFGLFSAIRSRVKATEGLEQPLLAVISCSADENAARAAGAEIVVFGSRAKAQNLVVTRLRKSLGLQAGYVGK</sequence>
<dbReference type="EMBL" id="LSRX01001388">
    <property type="protein sequence ID" value="OLP80334.1"/>
    <property type="molecule type" value="Genomic_DNA"/>
</dbReference>
<evidence type="ECO:0000313" key="2">
    <source>
        <dbReference type="EMBL" id="OLP80334.1"/>
    </source>
</evidence>
<keyword evidence="1" id="KW-0175">Coiled coil</keyword>
<feature type="coiled-coil region" evidence="1">
    <location>
        <begin position="202"/>
        <end position="280"/>
    </location>
</feature>
<dbReference type="AlphaFoldDB" id="A0A1Q9CBL8"/>
<accession>A0A1Q9CBL8</accession>
<gene>
    <name evidence="2" type="ORF">AK812_SmicGene39267</name>
</gene>
<dbReference type="Proteomes" id="UP000186817">
    <property type="component" value="Unassembled WGS sequence"/>
</dbReference>
<feature type="coiled-coil region" evidence="1">
    <location>
        <begin position="64"/>
        <end position="121"/>
    </location>
</feature>
<name>A0A1Q9CBL8_SYMMI</name>
<protein>
    <submittedName>
        <fullName evidence="2">Uncharacterized protein</fullName>
    </submittedName>
</protein>
<comment type="caution">
    <text evidence="2">The sequence shown here is derived from an EMBL/GenBank/DDBJ whole genome shotgun (WGS) entry which is preliminary data.</text>
</comment>
<evidence type="ECO:0000313" key="3">
    <source>
        <dbReference type="Proteomes" id="UP000186817"/>
    </source>
</evidence>
<proteinExistence type="predicted"/>
<reference evidence="2 3" key="1">
    <citation type="submission" date="2016-02" db="EMBL/GenBank/DDBJ databases">
        <title>Genome analysis of coral dinoflagellate symbionts highlights evolutionary adaptations to a symbiotic lifestyle.</title>
        <authorList>
            <person name="Aranda M."/>
            <person name="Li Y."/>
            <person name="Liew Y.J."/>
            <person name="Baumgarten S."/>
            <person name="Simakov O."/>
            <person name="Wilson M."/>
            <person name="Piel J."/>
            <person name="Ashoor H."/>
            <person name="Bougouffa S."/>
            <person name="Bajic V.B."/>
            <person name="Ryu T."/>
            <person name="Ravasi T."/>
            <person name="Bayer T."/>
            <person name="Micklem G."/>
            <person name="Kim H."/>
            <person name="Bhak J."/>
            <person name="Lajeunesse T.C."/>
            <person name="Voolstra C.R."/>
        </authorList>
    </citation>
    <scope>NUCLEOTIDE SEQUENCE [LARGE SCALE GENOMIC DNA]</scope>
    <source>
        <strain evidence="2 3">CCMP2467</strain>
    </source>
</reference>
<feature type="coiled-coil region" evidence="1">
    <location>
        <begin position="355"/>
        <end position="435"/>
    </location>
</feature>
<dbReference type="OrthoDB" id="443588at2759"/>
<organism evidence="2 3">
    <name type="scientific">Symbiodinium microadriaticum</name>
    <name type="common">Dinoflagellate</name>
    <name type="synonym">Zooxanthella microadriatica</name>
    <dbReference type="NCBI Taxonomy" id="2951"/>
    <lineage>
        <taxon>Eukaryota</taxon>
        <taxon>Sar</taxon>
        <taxon>Alveolata</taxon>
        <taxon>Dinophyceae</taxon>
        <taxon>Suessiales</taxon>
        <taxon>Symbiodiniaceae</taxon>
        <taxon>Symbiodinium</taxon>
    </lineage>
</organism>